<evidence type="ECO:0008006" key="3">
    <source>
        <dbReference type="Google" id="ProtNLM"/>
    </source>
</evidence>
<evidence type="ECO:0000313" key="1">
    <source>
        <dbReference type="EMBL" id="QYY80594.1"/>
    </source>
</evidence>
<dbReference type="RefSeq" id="WP_220556840.1">
    <property type="nucleotide sequence ID" value="NZ_CP071586.1"/>
</dbReference>
<gene>
    <name evidence="1" type="ORF">J0G10_23060</name>
</gene>
<organism evidence="1 2">
    <name type="scientific">Pseudomonas germanica</name>
    <dbReference type="NCBI Taxonomy" id="2815720"/>
    <lineage>
        <taxon>Bacteria</taxon>
        <taxon>Pseudomonadati</taxon>
        <taxon>Pseudomonadota</taxon>
        <taxon>Gammaproteobacteria</taxon>
        <taxon>Pseudomonadales</taxon>
        <taxon>Pseudomonadaceae</taxon>
        <taxon>Pseudomonas</taxon>
    </lineage>
</organism>
<protein>
    <recommendedName>
        <fullName evidence="3">Response receiver domain-containing protein</fullName>
    </recommendedName>
</protein>
<reference evidence="1 2" key="1">
    <citation type="journal article" date="2022" name="Int. J. Syst. Evol. Microbiol.">
        <title>Pseudomonas germanica sp. nov., isolated from Iris germanica rhizomes.</title>
        <authorList>
            <person name="Atanasov K.E."/>
            <person name="Galbis D.M."/>
            <person name="Gallego J."/>
            <person name="Serpico A."/>
            <person name="Bosch M."/>
            <person name="Altabella T."/>
            <person name="Ferrer A."/>
        </authorList>
    </citation>
    <scope>NUCLEOTIDE SEQUENCE [LARGE SCALE GENOMIC DNA]</scope>
    <source>
        <strain evidence="1 2">FIT28</strain>
    </source>
</reference>
<keyword evidence="2" id="KW-1185">Reference proteome</keyword>
<accession>A0ABX8YKZ8</accession>
<sequence length="616" mass="68426">MDFSESLMHANIKRVAIVDDDLSRSITTQDLLTIDGDLEALLSDPNDPDNQQYQELLSALGHDYDSLEDKAGPLSDPALAAQAPARLRSAAEQVLEARSNNAEPVARLHALLISAGISEDSIDKYSSPYIPPDKLYDLIIVDYFLVDNSEKKTLPFIREMIEAHDGREHPLQVILMSTHEAEIKKEFRNFRPELGVTSSRMRVMGKPVSDDYLIQWRLALLQLANDRSYINVMEGFIRNAGAAIQKAAADQARSMWELDLQAMDILHETSSRDNDNYCRYVEECLSRNLLTNLEEQTVMRAALTTLEEQLVTHRVTKVIPPVAEVGDSRAAIRALMKSMEWRGGAGPSLSVYPAGGSALEKARWVRLNLRFGMVLRAADGKEWLNITQACDLAQAKDADVENTTLLLIGGYRAHPSSSTANEAMIQMNSTMTDKDAQVLGWNLRSVRTPSIQQFGVEYEQGWSVSGELRLDLAQSIATQYGSRTARVGLQKKMWSWRLQGVGLAAHALLDAAPESPVVGVVLSGHGMSRGKFEEIHIDRESLTALSDEFPGVYSDTVHAHEGLQLKTGSKKDGSPLILYCKGTPANMGELRTELSHEQWLTRADNRQKIIVALWYA</sequence>
<evidence type="ECO:0000313" key="2">
    <source>
        <dbReference type="Proteomes" id="UP000824588"/>
    </source>
</evidence>
<name>A0ABX8YKZ8_9PSED</name>
<dbReference type="EMBL" id="CP071586">
    <property type="protein sequence ID" value="QYY80594.1"/>
    <property type="molecule type" value="Genomic_DNA"/>
</dbReference>
<dbReference type="Proteomes" id="UP000824588">
    <property type="component" value="Chromosome"/>
</dbReference>
<proteinExistence type="predicted"/>